<name>A0A1I2IAY7_9ACTN</name>
<reference evidence="2 3" key="1">
    <citation type="submission" date="2016-10" db="EMBL/GenBank/DDBJ databases">
        <authorList>
            <person name="de Groot N.N."/>
        </authorList>
    </citation>
    <scope>NUCLEOTIDE SEQUENCE [LARGE SCALE GENOMIC DNA]</scope>
    <source>
        <strain evidence="2 3">DSM 43019</strain>
    </source>
</reference>
<feature type="transmembrane region" description="Helical" evidence="1">
    <location>
        <begin position="315"/>
        <end position="345"/>
    </location>
</feature>
<dbReference type="AlphaFoldDB" id="A0A1I2IAY7"/>
<dbReference type="EMBL" id="FONV01000009">
    <property type="protein sequence ID" value="SFF38813.1"/>
    <property type="molecule type" value="Genomic_DNA"/>
</dbReference>
<evidence type="ECO:0000313" key="3">
    <source>
        <dbReference type="Proteomes" id="UP000199645"/>
    </source>
</evidence>
<sequence length="357" mass="38200">MPDDTDTTSLERRYRRWLFAYPRAYRHERGPELLATLLDTAGPGRSRPSAREVVHLLRHGLGRRAAEAGRRAVVVAAVAAVLGGLSGIALGSWLAWRGVDAWAPGRTTAMSLATTVLPVPVDDKVSYYGRHTFWNPNSNDSLAGGTGLRAGRATVTSATTPQGDHREIAAAVEQRMRTQGWREVRTTIEGYGPNVSPPAQAEVTGTRDGYLATVQAVAADEANPPTLSVDIMWAEPPGHLRDTILGGLTGALLGALLGFGTAQRMSRHSARRQRMYSRLCLATLLLLTPACLGNIPTGTGSLLASTHRNGTGPSVYWGGFVFFGAQPLAILSLLPILAIIVGCLLPSTMNARRRRVA</sequence>
<gene>
    <name evidence="2" type="ORF">SAMN05421541_109454</name>
</gene>
<feature type="transmembrane region" description="Helical" evidence="1">
    <location>
        <begin position="244"/>
        <end position="263"/>
    </location>
</feature>
<dbReference type="STRING" id="35752.SAMN05421541_109454"/>
<evidence type="ECO:0000256" key="1">
    <source>
        <dbReference type="SAM" id="Phobius"/>
    </source>
</evidence>
<keyword evidence="1" id="KW-0812">Transmembrane</keyword>
<keyword evidence="1" id="KW-1133">Transmembrane helix</keyword>
<proteinExistence type="predicted"/>
<accession>A0A1I2IAY7</accession>
<keyword evidence="3" id="KW-1185">Reference proteome</keyword>
<protein>
    <submittedName>
        <fullName evidence="2">Uncharacterized protein</fullName>
    </submittedName>
</protein>
<feature type="transmembrane region" description="Helical" evidence="1">
    <location>
        <begin position="275"/>
        <end position="295"/>
    </location>
</feature>
<evidence type="ECO:0000313" key="2">
    <source>
        <dbReference type="EMBL" id="SFF38813.1"/>
    </source>
</evidence>
<dbReference type="RefSeq" id="WP_093618312.1">
    <property type="nucleotide sequence ID" value="NZ_BOMT01000052.1"/>
</dbReference>
<feature type="transmembrane region" description="Helical" evidence="1">
    <location>
        <begin position="72"/>
        <end position="96"/>
    </location>
</feature>
<dbReference type="OrthoDB" id="3397817at2"/>
<organism evidence="2 3">
    <name type="scientific">Actinoplanes philippinensis</name>
    <dbReference type="NCBI Taxonomy" id="35752"/>
    <lineage>
        <taxon>Bacteria</taxon>
        <taxon>Bacillati</taxon>
        <taxon>Actinomycetota</taxon>
        <taxon>Actinomycetes</taxon>
        <taxon>Micromonosporales</taxon>
        <taxon>Micromonosporaceae</taxon>
        <taxon>Actinoplanes</taxon>
    </lineage>
</organism>
<dbReference type="Proteomes" id="UP000199645">
    <property type="component" value="Unassembled WGS sequence"/>
</dbReference>
<keyword evidence="1" id="KW-0472">Membrane</keyword>